<comment type="subcellular location">
    <subcellularLocation>
        <location evidence="1">Cell membrane</location>
        <topology evidence="1">Multi-pass membrane protein</topology>
    </subcellularLocation>
</comment>
<dbReference type="EMBL" id="UHIV01000001">
    <property type="protein sequence ID" value="SUP52480.1"/>
    <property type="molecule type" value="Genomic_DNA"/>
</dbReference>
<proteinExistence type="predicted"/>
<sequence>MVKFLIPYIGKYKKDVVWAVITITIAAVTSLWQPKLLQQVVQAIADDK</sequence>
<dbReference type="InterPro" id="IPR036640">
    <property type="entry name" value="ABC1_TM_sf"/>
</dbReference>
<evidence type="ECO:0000256" key="1">
    <source>
        <dbReference type="ARBA" id="ARBA00004651"/>
    </source>
</evidence>
<evidence type="ECO:0000256" key="4">
    <source>
        <dbReference type="ARBA" id="ARBA00023136"/>
    </source>
</evidence>
<reference evidence="6 7" key="1">
    <citation type="submission" date="2018-06" db="EMBL/GenBank/DDBJ databases">
        <authorList>
            <consortium name="Pathogen Informatics"/>
            <person name="Doyle S."/>
        </authorList>
    </citation>
    <scope>NUCLEOTIDE SEQUENCE [LARGE SCALE GENOMIC DNA]</scope>
    <source>
        <strain evidence="6 7">NCTC13645</strain>
    </source>
</reference>
<evidence type="ECO:0000256" key="3">
    <source>
        <dbReference type="ARBA" id="ARBA00022989"/>
    </source>
</evidence>
<keyword evidence="4 5" id="KW-0472">Membrane</keyword>
<evidence type="ECO:0000256" key="5">
    <source>
        <dbReference type="SAM" id="Phobius"/>
    </source>
</evidence>
<dbReference type="Proteomes" id="UP000254621">
    <property type="component" value="Unassembled WGS sequence"/>
</dbReference>
<dbReference type="SUPFAM" id="SSF90123">
    <property type="entry name" value="ABC transporter transmembrane region"/>
    <property type="match status" value="1"/>
</dbReference>
<evidence type="ECO:0000256" key="2">
    <source>
        <dbReference type="ARBA" id="ARBA00022692"/>
    </source>
</evidence>
<evidence type="ECO:0000313" key="6">
    <source>
        <dbReference type="EMBL" id="SUP52480.1"/>
    </source>
</evidence>
<keyword evidence="2 5" id="KW-0812">Transmembrane</keyword>
<gene>
    <name evidence="6" type="ORF">NCTC13645_00372</name>
</gene>
<evidence type="ECO:0008006" key="8">
    <source>
        <dbReference type="Google" id="ProtNLM"/>
    </source>
</evidence>
<feature type="transmembrane region" description="Helical" evidence="5">
    <location>
        <begin position="16"/>
        <end position="32"/>
    </location>
</feature>
<dbReference type="GO" id="GO:0005886">
    <property type="term" value="C:plasma membrane"/>
    <property type="evidence" value="ECO:0007669"/>
    <property type="project" value="UniProtKB-SubCell"/>
</dbReference>
<name>A0A380NYW9_WEIVI</name>
<organism evidence="6 7">
    <name type="scientific">Weissella viridescens</name>
    <name type="common">Lactobacillus viridescens</name>
    <dbReference type="NCBI Taxonomy" id="1629"/>
    <lineage>
        <taxon>Bacteria</taxon>
        <taxon>Bacillati</taxon>
        <taxon>Bacillota</taxon>
        <taxon>Bacilli</taxon>
        <taxon>Lactobacillales</taxon>
        <taxon>Lactobacillaceae</taxon>
        <taxon>Weissella</taxon>
    </lineage>
</organism>
<dbReference type="AlphaFoldDB" id="A0A380NYW9"/>
<evidence type="ECO:0000313" key="7">
    <source>
        <dbReference type="Proteomes" id="UP000254621"/>
    </source>
</evidence>
<protein>
    <recommendedName>
        <fullName evidence="8">ABC transporter ATP-binding protein</fullName>
    </recommendedName>
</protein>
<keyword evidence="3 5" id="KW-1133">Transmembrane helix</keyword>
<accession>A0A380NYW9</accession>
<dbReference type="GO" id="GO:0005524">
    <property type="term" value="F:ATP binding"/>
    <property type="evidence" value="ECO:0007669"/>
    <property type="project" value="InterPro"/>
</dbReference>